<keyword evidence="4" id="KW-0539">Nucleus</keyword>
<dbReference type="InterPro" id="IPR029055">
    <property type="entry name" value="Ntn_hydrolases_N"/>
</dbReference>
<dbReference type="Gene3D" id="3.60.20.10">
    <property type="entry name" value="Glutamine Phosphoribosylpyrophosphate, subunit 1, domain 1"/>
    <property type="match status" value="1"/>
</dbReference>
<gene>
    <name evidence="5" type="ORF">H072_3320</name>
</gene>
<evidence type="ECO:0000256" key="1">
    <source>
        <dbReference type="ARBA" id="ARBA00004123"/>
    </source>
</evidence>
<dbReference type="GO" id="GO:0043161">
    <property type="term" value="P:proteasome-mediated ubiquitin-dependent protein catabolic process"/>
    <property type="evidence" value="ECO:0007669"/>
    <property type="project" value="EnsemblFungi"/>
</dbReference>
<dbReference type="PANTHER" id="PTHR32194">
    <property type="entry name" value="METALLOPROTEASE TLDD"/>
    <property type="match status" value="1"/>
</dbReference>
<accession>S8AIF6</accession>
<dbReference type="InterPro" id="IPR016295">
    <property type="entry name" value="Proteasome_beta4"/>
</dbReference>
<reference evidence="6" key="2">
    <citation type="submission" date="2013-04" db="EMBL/GenBank/DDBJ databases">
        <title>Genomic mechanisms accounting for the adaptation to parasitism in nematode-trapping fungi.</title>
        <authorList>
            <person name="Ahren D.G."/>
        </authorList>
    </citation>
    <scope>NUCLEOTIDE SEQUENCE [LARGE SCALE GENOMIC DNA]</scope>
    <source>
        <strain evidence="6">CBS 200.50</strain>
    </source>
</reference>
<keyword evidence="6" id="KW-1185">Reference proteome</keyword>
<dbReference type="PANTHER" id="PTHR32194:SF6">
    <property type="entry name" value="PROTEASOME SUBUNIT BETA"/>
    <property type="match status" value="1"/>
</dbReference>
<comment type="caution">
    <text evidence="5">The sequence shown here is derived from an EMBL/GenBank/DDBJ whole genome shotgun (WGS) entry which is preliminary data.</text>
</comment>
<dbReference type="InterPro" id="IPR001353">
    <property type="entry name" value="Proteasome_sua/b"/>
</dbReference>
<dbReference type="eggNOG" id="KOG0185">
    <property type="taxonomic scope" value="Eukaryota"/>
</dbReference>
<protein>
    <recommendedName>
        <fullName evidence="7">Proteasome subunit beta</fullName>
    </recommendedName>
</protein>
<dbReference type="InterPro" id="IPR016050">
    <property type="entry name" value="Proteasome_bsu_CS"/>
</dbReference>
<dbReference type="GO" id="GO:0034515">
    <property type="term" value="C:proteasome storage granule"/>
    <property type="evidence" value="ECO:0007669"/>
    <property type="project" value="EnsemblFungi"/>
</dbReference>
<dbReference type="FunFam" id="3.60.20.10:FF:000014">
    <property type="entry name" value="Proteasome subunit beta type-7"/>
    <property type="match status" value="1"/>
</dbReference>
<evidence type="ECO:0000313" key="5">
    <source>
        <dbReference type="EMBL" id="EPS42674.1"/>
    </source>
</evidence>
<evidence type="ECO:0000313" key="6">
    <source>
        <dbReference type="Proteomes" id="UP000015100"/>
    </source>
</evidence>
<dbReference type="Pfam" id="PF00227">
    <property type="entry name" value="Proteasome"/>
    <property type="match status" value="1"/>
</dbReference>
<proteinExistence type="predicted"/>
<name>S8AIF6_DACHA</name>
<comment type="subcellular location">
    <subcellularLocation>
        <location evidence="1">Nucleus</location>
    </subcellularLocation>
</comment>
<dbReference type="GO" id="GO:0019774">
    <property type="term" value="C:proteasome core complex, beta-subunit complex"/>
    <property type="evidence" value="ECO:0007669"/>
    <property type="project" value="EnsemblFungi"/>
</dbReference>
<dbReference type="HOGENOM" id="CLU_072435_0_1_1"/>
<dbReference type="CDD" id="cd03760">
    <property type="entry name" value="proteasome_beta_type_4"/>
    <property type="match status" value="1"/>
</dbReference>
<sequence>MCCVAPDVVVVASRVAGLGLGSGSFGIRNQARVHETTTSPTSLSTLLASTEHQEPHLGIPIKMNQFPHGWGRPRDDVYGAYDSSYLNSSEPTSHTQRPIVTGTSVLGLKFNGGVIIAADNIASYGSLARYDNVERLLQVGTHTIVGAGGDISDMQHLHLLLDNLLIKEQYPADDHSLYAPQVHTYISRVLYQRRNKFDPLWNSILTAGADPKTSEPFLSYVDLRGTTYSAPALATGYGAHLAVPILRKHVPDEESAASLSLEEAQGLIEECMKVLWYRDARSGVSYSWAVVTKDGVTTGNKKIEKQSWKFAEMIKGYGAQNI</sequence>
<dbReference type="OMA" id="QPIMRRY"/>
<evidence type="ECO:0000256" key="2">
    <source>
        <dbReference type="ARBA" id="ARBA00022490"/>
    </source>
</evidence>
<dbReference type="GO" id="GO:0043248">
    <property type="term" value="P:proteasome assembly"/>
    <property type="evidence" value="ECO:0007669"/>
    <property type="project" value="EnsemblFungi"/>
</dbReference>
<evidence type="ECO:0008006" key="7">
    <source>
        <dbReference type="Google" id="ProtNLM"/>
    </source>
</evidence>
<evidence type="ECO:0000256" key="4">
    <source>
        <dbReference type="ARBA" id="ARBA00023242"/>
    </source>
</evidence>
<dbReference type="InterPro" id="IPR023333">
    <property type="entry name" value="Proteasome_suB-type"/>
</dbReference>
<dbReference type="EMBL" id="AQGS01000104">
    <property type="protein sequence ID" value="EPS42674.1"/>
    <property type="molecule type" value="Genomic_DNA"/>
</dbReference>
<dbReference type="Proteomes" id="UP000015100">
    <property type="component" value="Unassembled WGS sequence"/>
</dbReference>
<reference evidence="5 6" key="1">
    <citation type="journal article" date="2013" name="PLoS Genet.">
        <title>Genomic mechanisms accounting for the adaptation to parasitism in nematode-trapping fungi.</title>
        <authorList>
            <person name="Meerupati T."/>
            <person name="Andersson K.M."/>
            <person name="Friman E."/>
            <person name="Kumar D."/>
            <person name="Tunlid A."/>
            <person name="Ahren D."/>
        </authorList>
    </citation>
    <scope>NUCLEOTIDE SEQUENCE [LARGE SCALE GENOMIC DNA]</scope>
    <source>
        <strain evidence="5 6">CBS 200.50</strain>
    </source>
</reference>
<dbReference type="AlphaFoldDB" id="S8AIF6"/>
<dbReference type="SUPFAM" id="SSF56235">
    <property type="entry name" value="N-terminal nucleophile aminohydrolases (Ntn hydrolases)"/>
    <property type="match status" value="1"/>
</dbReference>
<dbReference type="STRING" id="1284197.S8AIF6"/>
<dbReference type="PROSITE" id="PS00854">
    <property type="entry name" value="PROTEASOME_BETA_1"/>
    <property type="match status" value="1"/>
</dbReference>
<dbReference type="OrthoDB" id="10248542at2759"/>
<keyword evidence="3" id="KW-0647">Proteasome</keyword>
<dbReference type="GO" id="GO:0005634">
    <property type="term" value="C:nucleus"/>
    <property type="evidence" value="ECO:0007669"/>
    <property type="project" value="UniProtKB-SubCell"/>
</dbReference>
<dbReference type="GO" id="GO:0010499">
    <property type="term" value="P:proteasomal ubiquitin-independent protein catabolic process"/>
    <property type="evidence" value="ECO:0007669"/>
    <property type="project" value="EnsemblFungi"/>
</dbReference>
<keyword evidence="2" id="KW-0963">Cytoplasm</keyword>
<evidence type="ECO:0000256" key="3">
    <source>
        <dbReference type="ARBA" id="ARBA00022942"/>
    </source>
</evidence>
<organism evidence="5 6">
    <name type="scientific">Dactylellina haptotyla (strain CBS 200.50)</name>
    <name type="common">Nematode-trapping fungus</name>
    <name type="synonym">Monacrosporium haptotylum</name>
    <dbReference type="NCBI Taxonomy" id="1284197"/>
    <lineage>
        <taxon>Eukaryota</taxon>
        <taxon>Fungi</taxon>
        <taxon>Dikarya</taxon>
        <taxon>Ascomycota</taxon>
        <taxon>Pezizomycotina</taxon>
        <taxon>Orbiliomycetes</taxon>
        <taxon>Orbiliales</taxon>
        <taxon>Orbiliaceae</taxon>
        <taxon>Dactylellina</taxon>
    </lineage>
</organism>